<accession>A0A193LIK9</accession>
<keyword evidence="1" id="KW-0812">Transmembrane</keyword>
<dbReference type="Proteomes" id="UP000092695">
    <property type="component" value="Chromosome"/>
</dbReference>
<dbReference type="KEGG" id="woc:BA177_15210"/>
<dbReference type="STRING" id="1548547.BA177_15210"/>
<proteinExistence type="predicted"/>
<gene>
    <name evidence="2" type="ORF">BA177_15210</name>
</gene>
<keyword evidence="1" id="KW-1133">Transmembrane helix</keyword>
<dbReference type="RefSeq" id="WP_068617587.1">
    <property type="nucleotide sequence ID" value="NZ_CP016268.1"/>
</dbReference>
<organism evidence="2 3">
    <name type="scientific">Woeseia oceani</name>
    <dbReference type="NCBI Taxonomy" id="1548547"/>
    <lineage>
        <taxon>Bacteria</taxon>
        <taxon>Pseudomonadati</taxon>
        <taxon>Pseudomonadota</taxon>
        <taxon>Gammaproteobacteria</taxon>
        <taxon>Woeseiales</taxon>
        <taxon>Woeseiaceae</taxon>
        <taxon>Woeseia</taxon>
    </lineage>
</organism>
<dbReference type="AlphaFoldDB" id="A0A193LIK9"/>
<feature type="transmembrane region" description="Helical" evidence="1">
    <location>
        <begin position="105"/>
        <end position="126"/>
    </location>
</feature>
<reference evidence="2 3" key="1">
    <citation type="submission" date="2016-06" db="EMBL/GenBank/DDBJ databases">
        <title>Complete genome sequence of a deep-branching marine Gamma Proteobacterium Woeseia oceani type strain XK5.</title>
        <authorList>
            <person name="Mu D."/>
            <person name="Du Z."/>
        </authorList>
    </citation>
    <scope>NUCLEOTIDE SEQUENCE [LARGE SCALE GENOMIC DNA]</scope>
    <source>
        <strain evidence="2 3">XK5</strain>
    </source>
</reference>
<keyword evidence="3" id="KW-1185">Reference proteome</keyword>
<keyword evidence="1" id="KW-0472">Membrane</keyword>
<feature type="transmembrane region" description="Helical" evidence="1">
    <location>
        <begin position="65"/>
        <end position="85"/>
    </location>
</feature>
<feature type="transmembrane region" description="Helical" evidence="1">
    <location>
        <begin position="133"/>
        <end position="150"/>
    </location>
</feature>
<evidence type="ECO:0000313" key="2">
    <source>
        <dbReference type="EMBL" id="ANO52355.1"/>
    </source>
</evidence>
<evidence type="ECO:0000256" key="1">
    <source>
        <dbReference type="SAM" id="Phobius"/>
    </source>
</evidence>
<dbReference type="EMBL" id="CP016268">
    <property type="protein sequence ID" value="ANO52355.1"/>
    <property type="molecule type" value="Genomic_DNA"/>
</dbReference>
<protein>
    <submittedName>
        <fullName evidence="2">Uncharacterized protein</fullName>
    </submittedName>
</protein>
<evidence type="ECO:0000313" key="3">
    <source>
        <dbReference type="Proteomes" id="UP000092695"/>
    </source>
</evidence>
<name>A0A193LIK9_9GAMM</name>
<sequence length="183" mass="20245">MARADKKKRKKAKKPKEPFVARMKRRGREAYGLGQTLVHEPRAFPGACGGLLKRSFRTMWEARGGGFYACGFVLTFIWLEISTLFSELMSATGVGSFLSDQLLEFLFRFSLQSIGNTVQAFVWPALIIDEYELWGIAGIAISYLLFSQFLKSALTKWLFADADAGLSAVAQSSGNGDQGDKPV</sequence>